<proteinExistence type="predicted"/>
<dbReference type="OrthoDB" id="7069328at2"/>
<dbReference type="CDD" id="cd00085">
    <property type="entry name" value="HNHc"/>
    <property type="match status" value="1"/>
</dbReference>
<organism evidence="1 2">
    <name type="scientific">Lichenibacterium ramalinae</name>
    <dbReference type="NCBI Taxonomy" id="2316527"/>
    <lineage>
        <taxon>Bacteria</taxon>
        <taxon>Pseudomonadati</taxon>
        <taxon>Pseudomonadota</taxon>
        <taxon>Alphaproteobacteria</taxon>
        <taxon>Hyphomicrobiales</taxon>
        <taxon>Lichenihabitantaceae</taxon>
        <taxon>Lichenibacterium</taxon>
    </lineage>
</organism>
<reference evidence="1 2" key="2">
    <citation type="submission" date="2019-02" db="EMBL/GenBank/DDBJ databases">
        <title>'Lichenibacterium ramalinii' gen. nov. sp. nov., 'Lichenibacterium minor' gen. nov. sp. nov.</title>
        <authorList>
            <person name="Pankratov T."/>
        </authorList>
    </citation>
    <scope>NUCLEOTIDE SEQUENCE [LARGE SCALE GENOMIC DNA]</scope>
    <source>
        <strain evidence="1 2">RmlP001</strain>
    </source>
</reference>
<evidence type="ECO:0000313" key="2">
    <source>
        <dbReference type="Proteomes" id="UP000289411"/>
    </source>
</evidence>
<name>A0A4Q2RDL8_9HYPH</name>
<protein>
    <recommendedName>
        <fullName evidence="3">HNH endonuclease</fullName>
    </recommendedName>
</protein>
<accession>A0A4Q2RDL8</accession>
<comment type="caution">
    <text evidence="1">The sequence shown here is derived from an EMBL/GenBank/DDBJ whole genome shotgun (WGS) entry which is preliminary data.</text>
</comment>
<dbReference type="EMBL" id="QYBC01000010">
    <property type="protein sequence ID" value="RYB04443.1"/>
    <property type="molecule type" value="Genomic_DNA"/>
</dbReference>
<evidence type="ECO:0000313" key="1">
    <source>
        <dbReference type="EMBL" id="RYB04443.1"/>
    </source>
</evidence>
<dbReference type="RefSeq" id="WP_129219717.1">
    <property type="nucleotide sequence ID" value="NZ_QYBC01000010.1"/>
</dbReference>
<dbReference type="InterPro" id="IPR003615">
    <property type="entry name" value="HNH_nuc"/>
</dbReference>
<gene>
    <name evidence="1" type="ORF">D3272_13485</name>
</gene>
<dbReference type="Proteomes" id="UP000289411">
    <property type="component" value="Unassembled WGS sequence"/>
</dbReference>
<dbReference type="Gene3D" id="1.10.30.50">
    <property type="match status" value="1"/>
</dbReference>
<reference evidence="1 2" key="1">
    <citation type="submission" date="2018-09" db="EMBL/GenBank/DDBJ databases">
        <authorList>
            <person name="Grouzdev D.S."/>
            <person name="Krutkina M.S."/>
        </authorList>
    </citation>
    <scope>NUCLEOTIDE SEQUENCE [LARGE SCALE GENOMIC DNA]</scope>
    <source>
        <strain evidence="1 2">RmlP001</strain>
    </source>
</reference>
<evidence type="ECO:0008006" key="3">
    <source>
        <dbReference type="Google" id="ProtNLM"/>
    </source>
</evidence>
<keyword evidence="2" id="KW-1185">Reference proteome</keyword>
<dbReference type="AlphaFoldDB" id="A0A4Q2RDL8"/>
<sequence>MPFTSRQRYAIYNVHLERCWICRKPLALSEMEVDHIIPASLVGTACLPGVLAAFGLPADFDLESYENWSPSCRGCNGTKGDAVFEPTPLIQVHLHRAAEKAPAARALEAKLIRKREIDLALNLLLSARETSVLDIGEDAAARAVAGFHSSNRQPELAPAEPFRLAPWLTIIGGGGGTLLLRNANGVVGARPAGERLHHSFDCPNCGPTGWNGARCISCMMLIDLD</sequence>